<organism evidence="1 2">
    <name type="scientific">Dactylosporangium fulvum</name>
    <dbReference type="NCBI Taxonomy" id="53359"/>
    <lineage>
        <taxon>Bacteria</taxon>
        <taxon>Bacillati</taxon>
        <taxon>Actinomycetota</taxon>
        <taxon>Actinomycetes</taxon>
        <taxon>Micromonosporales</taxon>
        <taxon>Micromonosporaceae</taxon>
        <taxon>Dactylosporangium</taxon>
    </lineage>
</organism>
<name>A0ABY5VXS2_9ACTN</name>
<reference evidence="1" key="2">
    <citation type="submission" date="2022-09" db="EMBL/GenBank/DDBJ databases">
        <title>Biosynthetic gene clusters of Dactylosporangioum fulvum.</title>
        <authorList>
            <person name="Caradec T."/>
        </authorList>
    </citation>
    <scope>NUCLEOTIDE SEQUENCE</scope>
    <source>
        <strain evidence="1">NRRL B-16292</strain>
    </source>
</reference>
<protein>
    <submittedName>
        <fullName evidence="1">Uncharacterized protein</fullName>
    </submittedName>
</protein>
<evidence type="ECO:0000313" key="1">
    <source>
        <dbReference type="EMBL" id="UWP81599.1"/>
    </source>
</evidence>
<reference evidence="1" key="1">
    <citation type="submission" date="2021-04" db="EMBL/GenBank/DDBJ databases">
        <authorList>
            <person name="Hartkoorn R.C."/>
            <person name="Beaudoing E."/>
            <person name="Hot D."/>
        </authorList>
    </citation>
    <scope>NUCLEOTIDE SEQUENCE</scope>
    <source>
        <strain evidence="1">NRRL B-16292</strain>
    </source>
</reference>
<dbReference type="EMBL" id="CP073720">
    <property type="protein sequence ID" value="UWP81599.1"/>
    <property type="molecule type" value="Genomic_DNA"/>
</dbReference>
<keyword evidence="2" id="KW-1185">Reference proteome</keyword>
<evidence type="ECO:0000313" key="2">
    <source>
        <dbReference type="Proteomes" id="UP001059617"/>
    </source>
</evidence>
<accession>A0ABY5VXS2</accession>
<gene>
    <name evidence="1" type="ORF">Dfulv_41855</name>
</gene>
<proteinExistence type="predicted"/>
<dbReference type="RefSeq" id="WP_259859366.1">
    <property type="nucleotide sequence ID" value="NZ_BAAAST010000034.1"/>
</dbReference>
<sequence>MTTRPVDPVLSMALFVSDTPTTYDLDDTTVRDIVDRTLERLGPDECYARAAEVFGDRPDVALDRITWARELCSRALTPALAGV</sequence>
<dbReference type="Proteomes" id="UP001059617">
    <property type="component" value="Chromosome"/>
</dbReference>